<accession>A0ACD5GNP4</accession>
<proteinExistence type="predicted"/>
<protein>
    <submittedName>
        <fullName evidence="1">Chemotaxis protein CheW</fullName>
    </submittedName>
</protein>
<sequence>MYFPPGGEWLALNSQYLVEVTEPVGVHSLPHRSNAILLGITSIRGEILMCISLKDLLGITSDASTPYYSPIVYHRMVVIAQSRHRWVFSVDEMSGIFRIPSATLQPP</sequence>
<keyword evidence="2" id="KW-1185">Reference proteome</keyword>
<dbReference type="EMBL" id="CP182909">
    <property type="protein sequence ID" value="XPM62465.1"/>
    <property type="molecule type" value="Genomic_DNA"/>
</dbReference>
<dbReference type="Proteomes" id="UP000095472">
    <property type="component" value="Chromosome"/>
</dbReference>
<evidence type="ECO:0000313" key="1">
    <source>
        <dbReference type="EMBL" id="XPM62465.1"/>
    </source>
</evidence>
<evidence type="ECO:0000313" key="2">
    <source>
        <dbReference type="Proteomes" id="UP000095472"/>
    </source>
</evidence>
<organism evidence="1 2">
    <name type="scientific">Desertifilum tharense IPPAS B-1220</name>
    <dbReference type="NCBI Taxonomy" id="1781255"/>
    <lineage>
        <taxon>Bacteria</taxon>
        <taxon>Bacillati</taxon>
        <taxon>Cyanobacteriota</taxon>
        <taxon>Cyanophyceae</taxon>
        <taxon>Desertifilales</taxon>
        <taxon>Desertifilaceae</taxon>
        <taxon>Desertifilum</taxon>
    </lineage>
</organism>
<gene>
    <name evidence="1" type="ORF">BH720_022460</name>
</gene>
<name>A0ACD5GNP4_9CYAN</name>
<reference evidence="1 2" key="1">
    <citation type="journal article" date="2016" name="Genome Announc.">
        <title>Draft Genome Sequence of the Thermotolerant Cyanobacterium Desertifilum sp. IPPAS B-1220.</title>
        <authorList>
            <person name="Mironov K.S."/>
            <person name="Sinetova M.A."/>
            <person name="Bolatkhan K."/>
            <person name="Zayadan B.K."/>
            <person name="Ustinova V.V."/>
            <person name="Kupriyanova E.V."/>
            <person name="Skrypnik A.N."/>
            <person name="Gogoleva N.E."/>
            <person name="Gogolev Y.V."/>
            <person name="Los D.A."/>
        </authorList>
    </citation>
    <scope>NUCLEOTIDE SEQUENCE [LARGE SCALE GENOMIC DNA]</scope>
    <source>
        <strain evidence="1 2">IPPAS B-1220</strain>
    </source>
</reference>